<keyword evidence="3" id="KW-0597">Phosphoprotein</keyword>
<evidence type="ECO:0000256" key="8">
    <source>
        <dbReference type="PROSITE-ProRule" id="PRU00050"/>
    </source>
</evidence>
<keyword evidence="4" id="KW-0489">Methyltransferase</keyword>
<dbReference type="AlphaFoldDB" id="A0A5B1CNJ0"/>
<dbReference type="InterPro" id="IPR029063">
    <property type="entry name" value="SAM-dependent_MTases_sf"/>
</dbReference>
<dbReference type="InterPro" id="IPR005467">
    <property type="entry name" value="His_kinase_dom"/>
</dbReference>
<dbReference type="GO" id="GO:0000156">
    <property type="term" value="F:phosphorelay response regulator activity"/>
    <property type="evidence" value="ECO:0007669"/>
    <property type="project" value="InterPro"/>
</dbReference>
<organism evidence="14 15">
    <name type="scientific">Rubripirellula obstinata</name>
    <dbReference type="NCBI Taxonomy" id="406547"/>
    <lineage>
        <taxon>Bacteria</taxon>
        <taxon>Pseudomonadati</taxon>
        <taxon>Planctomycetota</taxon>
        <taxon>Planctomycetia</taxon>
        <taxon>Pirellulales</taxon>
        <taxon>Pirellulaceae</taxon>
        <taxon>Rubripirellula</taxon>
    </lineage>
</organism>
<evidence type="ECO:0000256" key="3">
    <source>
        <dbReference type="ARBA" id="ARBA00022553"/>
    </source>
</evidence>
<keyword evidence="7" id="KW-0418">Kinase</keyword>
<dbReference type="SUPFAM" id="SSF53335">
    <property type="entry name" value="S-adenosyl-L-methionine-dependent methyltransferases"/>
    <property type="match status" value="1"/>
</dbReference>
<dbReference type="Pfam" id="PF13596">
    <property type="entry name" value="PAS_10"/>
    <property type="match status" value="1"/>
</dbReference>
<evidence type="ECO:0000259" key="10">
    <source>
        <dbReference type="PROSITE" id="PS50109"/>
    </source>
</evidence>
<dbReference type="OrthoDB" id="288469at2"/>
<comment type="caution">
    <text evidence="14">The sequence shown here is derived from an EMBL/GenBank/DDBJ whole genome shotgun (WGS) entry which is preliminary data.</text>
</comment>
<dbReference type="PROSITE" id="PS50113">
    <property type="entry name" value="PAC"/>
    <property type="match status" value="1"/>
</dbReference>
<feature type="domain" description="CheB-type methylesterase" evidence="12">
    <location>
        <begin position="19"/>
        <end position="208"/>
    </location>
</feature>
<dbReference type="InterPro" id="IPR035909">
    <property type="entry name" value="CheB_C"/>
</dbReference>
<dbReference type="InterPro" id="IPR000700">
    <property type="entry name" value="PAS-assoc_C"/>
</dbReference>
<evidence type="ECO:0000259" key="11">
    <source>
        <dbReference type="PROSITE" id="PS50113"/>
    </source>
</evidence>
<dbReference type="Proteomes" id="UP000322699">
    <property type="component" value="Unassembled WGS sequence"/>
</dbReference>
<dbReference type="FunFam" id="3.30.565.10:FF:000006">
    <property type="entry name" value="Sensor histidine kinase WalK"/>
    <property type="match status" value="1"/>
</dbReference>
<dbReference type="EMBL" id="VRLW01000001">
    <property type="protein sequence ID" value="KAA1262106.1"/>
    <property type="molecule type" value="Genomic_DNA"/>
</dbReference>
<evidence type="ECO:0000313" key="15">
    <source>
        <dbReference type="Proteomes" id="UP000322699"/>
    </source>
</evidence>
<evidence type="ECO:0000256" key="1">
    <source>
        <dbReference type="ARBA" id="ARBA00000085"/>
    </source>
</evidence>
<dbReference type="Pfam" id="PF03705">
    <property type="entry name" value="CheR_N"/>
    <property type="match status" value="1"/>
</dbReference>
<gene>
    <name evidence="14" type="primary">cph1_4</name>
    <name evidence="14" type="ORF">LF1_46670</name>
</gene>
<evidence type="ECO:0000256" key="9">
    <source>
        <dbReference type="SAM" id="Coils"/>
    </source>
</evidence>
<dbReference type="GO" id="GO:0008984">
    <property type="term" value="F:protein-glutamate methylesterase activity"/>
    <property type="evidence" value="ECO:0007669"/>
    <property type="project" value="InterPro"/>
</dbReference>
<dbReference type="InterPro" id="IPR003661">
    <property type="entry name" value="HisK_dim/P_dom"/>
</dbReference>
<dbReference type="Gene3D" id="3.40.50.150">
    <property type="entry name" value="Vaccinia Virus protein VP39"/>
    <property type="match status" value="1"/>
</dbReference>
<comment type="catalytic activity">
    <reaction evidence="2">
        <text>L-glutamyl-[protein] + S-adenosyl-L-methionine = [protein]-L-glutamate 5-O-methyl ester + S-adenosyl-L-homocysteine</text>
        <dbReference type="Rhea" id="RHEA:24452"/>
        <dbReference type="Rhea" id="RHEA-COMP:10208"/>
        <dbReference type="Rhea" id="RHEA-COMP:10311"/>
        <dbReference type="ChEBI" id="CHEBI:29973"/>
        <dbReference type="ChEBI" id="CHEBI:57856"/>
        <dbReference type="ChEBI" id="CHEBI:59789"/>
        <dbReference type="ChEBI" id="CHEBI:82795"/>
        <dbReference type="EC" id="2.1.1.80"/>
    </reaction>
</comment>
<evidence type="ECO:0000313" key="14">
    <source>
        <dbReference type="EMBL" id="KAA1262106.1"/>
    </source>
</evidence>
<accession>A0A5B1CNJ0</accession>
<comment type="catalytic activity">
    <reaction evidence="1">
        <text>ATP + protein L-histidine = ADP + protein N-phospho-L-histidine.</text>
        <dbReference type="EC" id="2.7.13.3"/>
    </reaction>
</comment>
<proteinExistence type="predicted"/>
<dbReference type="PROSITE" id="PS50123">
    <property type="entry name" value="CHER"/>
    <property type="match status" value="1"/>
</dbReference>
<dbReference type="PANTHER" id="PTHR24422:SF27">
    <property type="entry name" value="PROTEIN-GLUTAMATE O-METHYLTRANSFERASE"/>
    <property type="match status" value="1"/>
</dbReference>
<dbReference type="Pfam" id="PF02518">
    <property type="entry name" value="HATPase_c"/>
    <property type="match status" value="1"/>
</dbReference>
<dbReference type="GO" id="GO:0005737">
    <property type="term" value="C:cytoplasm"/>
    <property type="evidence" value="ECO:0007669"/>
    <property type="project" value="InterPro"/>
</dbReference>
<dbReference type="InterPro" id="IPR000780">
    <property type="entry name" value="CheR_MeTrfase"/>
</dbReference>
<dbReference type="SMART" id="SM00387">
    <property type="entry name" value="HATPase_c"/>
    <property type="match status" value="1"/>
</dbReference>
<keyword evidence="15" id="KW-1185">Reference proteome</keyword>
<dbReference type="SUPFAM" id="SSF55874">
    <property type="entry name" value="ATPase domain of HSP90 chaperone/DNA topoisomerase II/histidine kinase"/>
    <property type="match status" value="1"/>
</dbReference>
<evidence type="ECO:0000256" key="5">
    <source>
        <dbReference type="ARBA" id="ARBA00022679"/>
    </source>
</evidence>
<sequence>MTDATTKLGMDASNTSLGELEPRFIVGIGASAGGLQAIESFFDHMPSDSGLAFVVVQHLSPDFKSLMDELLARHTKMAIHKVTDRLPVHRNSIYLIPPEQNMALSHGKLLLSDQDSHRGLNLPIDIFFRSLAIDMGAQAISIVLSGTGSDGSRGLVDVSDNGGLVIAQSSESSGFDGMPRAAIATGKTHLICSPEAMPAKILEYVQNPDRETLTIDEGENDPTTSDNALLALFRLFRHEFGIDFSLYKPATIHRRIERRLKLTKVNDFGEYARMVETDREEMEALYRDLLVEVTQFFRDPEAFEVLRNEVIPKIVKDSKGENELRVWVPGCATGEEAFSMAMLFHDALQEAKSSQGFKVFATDVHKRSLETASAAVYSEAALDNVPEEFRSRYFTVNNGLAHIKRDLRLNVIFAANDLTRDPPFTKIDLISCRNVLIYLEGKVQKRILSLFHFGLKTGGILVLGPSETLAELENEFEPVDRHWRVYSKCRDIRLPDSTRMPLTPVLSNIVHDTAPGFVASAPRPTSGLLVSNAYEDLLRKYVPPSLLVNRFFELVHSFGDARKLLTQPEGKPTMDVLKMITGELRVAVSAALHKANQTEERVAYKDVRANIDGQSDQLFTVVVEPYKKTQEQMFLICLEEKEQVAALPVSEASFVVSDDSSDRITHLERELTYTRETLQATVEELESSNEELQSTNEELIASNEELQSTNEELHSVNEELYTVNAEHKQKIEELMQLTSDMDNLLKSTQIGTIFLDRRFQIRMYTPAISSAFNVMSQDIGRPIDHIAYKLDNPNLLAQVGSVLATENPVSIEVKGRGGKIFLQRIQPYRCEDGTVDGIVLTLTDITALREAEAMVSLSSITEELPSFAYAVSHDFQSPLRHIHQYCDILSEELAGHESEPVRRAITILQASSKTVRMLIESLLEYSRVNTRTEEFSLVGMTSLIEDVISFHQKSIDRLGATMEISELPSVFGDSRQVYALLNILIDNAIKFCGEDPPHIKVSTSRQGEFWEFSVRDNGIGIDDDFRDDVFTIFRRLGTKSGVPGRGIGLAIARRIVARHGGRIWLTSEPGHGTTVSFTIPVHRED</sequence>
<dbReference type="Pfam" id="PF01739">
    <property type="entry name" value="CheR"/>
    <property type="match status" value="1"/>
</dbReference>
<dbReference type="SUPFAM" id="SSF47384">
    <property type="entry name" value="Homodimeric domain of signal transducing histidine kinase"/>
    <property type="match status" value="1"/>
</dbReference>
<dbReference type="GO" id="GO:0000155">
    <property type="term" value="F:phosphorelay sensor kinase activity"/>
    <property type="evidence" value="ECO:0007669"/>
    <property type="project" value="InterPro"/>
</dbReference>
<evidence type="ECO:0000256" key="6">
    <source>
        <dbReference type="ARBA" id="ARBA00022691"/>
    </source>
</evidence>
<dbReference type="InterPro" id="IPR036097">
    <property type="entry name" value="HisK_dim/P_sf"/>
</dbReference>
<dbReference type="Gene3D" id="1.10.287.130">
    <property type="match status" value="1"/>
</dbReference>
<protein>
    <submittedName>
        <fullName evidence="14">Phytochrome-like protein cph1</fullName>
        <ecNumber evidence="14">2.7.13.3</ecNumber>
    </submittedName>
</protein>
<dbReference type="InterPro" id="IPR003594">
    <property type="entry name" value="HATPase_dom"/>
</dbReference>
<dbReference type="InterPro" id="IPR022641">
    <property type="entry name" value="CheR_N"/>
</dbReference>
<keyword evidence="5 14" id="KW-0808">Transferase</keyword>
<dbReference type="PROSITE" id="PS50109">
    <property type="entry name" value="HIS_KIN"/>
    <property type="match status" value="1"/>
</dbReference>
<feature type="domain" description="CheR-type methyltransferase" evidence="13">
    <location>
        <begin position="217"/>
        <end position="489"/>
    </location>
</feature>
<dbReference type="GO" id="GO:0008983">
    <property type="term" value="F:protein-glutamate O-methyltransferase activity"/>
    <property type="evidence" value="ECO:0007669"/>
    <property type="project" value="UniProtKB-EC"/>
</dbReference>
<dbReference type="InterPro" id="IPR036804">
    <property type="entry name" value="CheR_N_sf"/>
</dbReference>
<dbReference type="Gene3D" id="3.30.565.10">
    <property type="entry name" value="Histidine kinase-like ATPase, C-terminal domain"/>
    <property type="match status" value="1"/>
</dbReference>
<evidence type="ECO:0000256" key="4">
    <source>
        <dbReference type="ARBA" id="ARBA00022603"/>
    </source>
</evidence>
<dbReference type="RefSeq" id="WP_149752999.1">
    <property type="nucleotide sequence ID" value="NZ_LWSK01000090.1"/>
</dbReference>
<evidence type="ECO:0000256" key="2">
    <source>
        <dbReference type="ARBA" id="ARBA00001541"/>
    </source>
</evidence>
<feature type="active site" evidence="8">
    <location>
        <position position="150"/>
    </location>
</feature>
<dbReference type="GO" id="GO:0032259">
    <property type="term" value="P:methylation"/>
    <property type="evidence" value="ECO:0007669"/>
    <property type="project" value="UniProtKB-KW"/>
</dbReference>
<feature type="domain" description="PAC" evidence="11">
    <location>
        <begin position="807"/>
        <end position="857"/>
    </location>
</feature>
<dbReference type="InterPro" id="IPR022642">
    <property type="entry name" value="CheR_C"/>
</dbReference>
<dbReference type="SUPFAM" id="SSF47757">
    <property type="entry name" value="Chemotaxis receptor methyltransferase CheR, N-terminal domain"/>
    <property type="match status" value="1"/>
</dbReference>
<keyword evidence="8" id="KW-0145">Chemotaxis</keyword>
<dbReference type="SUPFAM" id="SSF52738">
    <property type="entry name" value="Methylesterase CheB, C-terminal domain"/>
    <property type="match status" value="1"/>
</dbReference>
<dbReference type="Gene3D" id="3.40.50.180">
    <property type="entry name" value="Methylesterase CheB, C-terminal domain"/>
    <property type="match status" value="1"/>
</dbReference>
<keyword evidence="9" id="KW-0175">Coiled coil</keyword>
<dbReference type="PANTHER" id="PTHR24422">
    <property type="entry name" value="CHEMOTAXIS PROTEIN METHYLTRANSFERASE"/>
    <property type="match status" value="1"/>
</dbReference>
<feature type="coiled-coil region" evidence="9">
    <location>
        <begin position="675"/>
        <end position="737"/>
    </location>
</feature>
<dbReference type="Gene3D" id="3.30.450.20">
    <property type="entry name" value="PAS domain"/>
    <property type="match status" value="1"/>
</dbReference>
<evidence type="ECO:0000256" key="7">
    <source>
        <dbReference type="ARBA" id="ARBA00022777"/>
    </source>
</evidence>
<dbReference type="InterPro" id="IPR000673">
    <property type="entry name" value="Sig_transdc_resp-reg_Me-estase"/>
</dbReference>
<feature type="active site" evidence="8">
    <location>
        <position position="58"/>
    </location>
</feature>
<dbReference type="Pfam" id="PF01339">
    <property type="entry name" value="CheB_methylest"/>
    <property type="match status" value="1"/>
</dbReference>
<evidence type="ECO:0000259" key="13">
    <source>
        <dbReference type="PROSITE" id="PS50123"/>
    </source>
</evidence>
<keyword evidence="8" id="KW-0378">Hydrolase</keyword>
<dbReference type="InterPro" id="IPR036890">
    <property type="entry name" value="HATPase_C_sf"/>
</dbReference>
<feature type="active site" evidence="8">
    <location>
        <position position="31"/>
    </location>
</feature>
<dbReference type="Gene3D" id="1.10.155.10">
    <property type="entry name" value="Chemotaxis receptor methyltransferase CheR, N-terminal domain"/>
    <property type="match status" value="1"/>
</dbReference>
<dbReference type="SMART" id="SM00388">
    <property type="entry name" value="HisKA"/>
    <property type="match status" value="1"/>
</dbReference>
<dbReference type="InterPro" id="IPR035965">
    <property type="entry name" value="PAS-like_dom_sf"/>
</dbReference>
<dbReference type="CDD" id="cd02440">
    <property type="entry name" value="AdoMet_MTases"/>
    <property type="match status" value="1"/>
</dbReference>
<dbReference type="EC" id="2.7.13.3" evidence="14"/>
<feature type="domain" description="Histidine kinase" evidence="10">
    <location>
        <begin position="870"/>
        <end position="1083"/>
    </location>
</feature>
<dbReference type="SUPFAM" id="SSF55785">
    <property type="entry name" value="PYP-like sensor domain (PAS domain)"/>
    <property type="match status" value="1"/>
</dbReference>
<keyword evidence="6" id="KW-0949">S-adenosyl-L-methionine</keyword>
<dbReference type="PRINTS" id="PR00996">
    <property type="entry name" value="CHERMTFRASE"/>
</dbReference>
<reference evidence="14 15" key="1">
    <citation type="submission" date="2019-08" db="EMBL/GenBank/DDBJ databases">
        <title>Deep-cultivation of Planctomycetes and their phenomic and genomic characterization uncovers novel biology.</title>
        <authorList>
            <person name="Wiegand S."/>
            <person name="Jogler M."/>
            <person name="Boedeker C."/>
            <person name="Pinto D."/>
            <person name="Vollmers J."/>
            <person name="Rivas-Marin E."/>
            <person name="Kohn T."/>
            <person name="Peeters S.H."/>
            <person name="Heuer A."/>
            <person name="Rast P."/>
            <person name="Oberbeckmann S."/>
            <person name="Bunk B."/>
            <person name="Jeske O."/>
            <person name="Meyerdierks A."/>
            <person name="Storesund J.E."/>
            <person name="Kallscheuer N."/>
            <person name="Luecker S."/>
            <person name="Lage O.M."/>
            <person name="Pohl T."/>
            <person name="Merkel B.J."/>
            <person name="Hornburger P."/>
            <person name="Mueller R.-W."/>
            <person name="Bruemmer F."/>
            <person name="Labrenz M."/>
            <person name="Spormann A.M."/>
            <person name="Op Den Camp H."/>
            <person name="Overmann J."/>
            <person name="Amann R."/>
            <person name="Jetten M.S.M."/>
            <person name="Mascher T."/>
            <person name="Medema M.H."/>
            <person name="Devos D.P."/>
            <person name="Kaster A.-K."/>
            <person name="Ovreas L."/>
            <person name="Rohde M."/>
            <person name="Galperin M.Y."/>
            <person name="Jogler C."/>
        </authorList>
    </citation>
    <scope>NUCLEOTIDE SEQUENCE [LARGE SCALE GENOMIC DNA]</scope>
    <source>
        <strain evidence="14 15">LF1</strain>
    </source>
</reference>
<dbReference type="GO" id="GO:0006935">
    <property type="term" value="P:chemotaxis"/>
    <property type="evidence" value="ECO:0007669"/>
    <property type="project" value="UniProtKB-UniRule"/>
</dbReference>
<dbReference type="SMART" id="SM00138">
    <property type="entry name" value="MeTrc"/>
    <property type="match status" value="1"/>
</dbReference>
<dbReference type="CDD" id="cd16434">
    <property type="entry name" value="CheB-CheR_fusion"/>
    <property type="match status" value="1"/>
</dbReference>
<evidence type="ECO:0000259" key="12">
    <source>
        <dbReference type="PROSITE" id="PS50122"/>
    </source>
</evidence>
<name>A0A5B1CNJ0_9BACT</name>
<dbReference type="PROSITE" id="PS50122">
    <property type="entry name" value="CHEB"/>
    <property type="match status" value="1"/>
</dbReference>
<dbReference type="CDD" id="cd00082">
    <property type="entry name" value="HisKA"/>
    <property type="match status" value="1"/>
</dbReference>
<dbReference type="InterPro" id="IPR050903">
    <property type="entry name" value="Bact_Chemotaxis_MeTrfase"/>
</dbReference>